<evidence type="ECO:0000313" key="9">
    <source>
        <dbReference type="EMBL" id="MBG9375512.1"/>
    </source>
</evidence>
<dbReference type="EMBL" id="JADWYR010000001">
    <property type="protein sequence ID" value="MBG9375512.1"/>
    <property type="molecule type" value="Genomic_DNA"/>
</dbReference>
<dbReference type="PANTHER" id="PTHR33307">
    <property type="entry name" value="ALPHA-RHAMNOSIDASE (EUROFUNG)"/>
    <property type="match status" value="1"/>
</dbReference>
<dbReference type="InterPro" id="IPR035396">
    <property type="entry name" value="Bac_rhamnosid6H"/>
</dbReference>
<dbReference type="PANTHER" id="PTHR33307:SF6">
    <property type="entry name" value="ALPHA-RHAMNOSIDASE (EUROFUNG)-RELATED"/>
    <property type="match status" value="1"/>
</dbReference>
<organism evidence="9 10">
    <name type="scientific">Panacibacter microcysteis</name>
    <dbReference type="NCBI Taxonomy" id="2793269"/>
    <lineage>
        <taxon>Bacteria</taxon>
        <taxon>Pseudomonadati</taxon>
        <taxon>Bacteroidota</taxon>
        <taxon>Chitinophagia</taxon>
        <taxon>Chitinophagales</taxon>
        <taxon>Chitinophagaceae</taxon>
        <taxon>Panacibacter</taxon>
    </lineage>
</organism>
<dbReference type="InterPro" id="IPR013737">
    <property type="entry name" value="Bac_rhamnosid_N"/>
</dbReference>
<dbReference type="Gene3D" id="1.50.10.10">
    <property type="match status" value="1"/>
</dbReference>
<evidence type="ECO:0000256" key="2">
    <source>
        <dbReference type="ARBA" id="ARBA00012652"/>
    </source>
</evidence>
<keyword evidence="4" id="KW-0732">Signal</keyword>
<dbReference type="EC" id="3.2.1.40" evidence="2"/>
<dbReference type="Proteomes" id="UP000628448">
    <property type="component" value="Unassembled WGS sequence"/>
</dbReference>
<name>A0A931E3L8_9BACT</name>
<evidence type="ECO:0000256" key="4">
    <source>
        <dbReference type="SAM" id="SignalP"/>
    </source>
</evidence>
<dbReference type="Pfam" id="PF25788">
    <property type="entry name" value="Ig_Rha78A_N"/>
    <property type="match status" value="1"/>
</dbReference>
<feature type="domain" description="Alpha-L-rhamnosidase C-terminal" evidence="8">
    <location>
        <begin position="811"/>
        <end position="884"/>
    </location>
</feature>
<dbReference type="GO" id="GO:0030596">
    <property type="term" value="F:alpha-L-rhamnosidase activity"/>
    <property type="evidence" value="ECO:0007669"/>
    <property type="project" value="UniProtKB-EC"/>
</dbReference>
<dbReference type="PIRSF" id="PIRSF010631">
    <property type="entry name" value="A-rhamnsds"/>
    <property type="match status" value="1"/>
</dbReference>
<feature type="domain" description="Alpha-L-rhamnosidase concanavalin-like" evidence="5">
    <location>
        <begin position="361"/>
        <end position="474"/>
    </location>
</feature>
<keyword evidence="10" id="KW-1185">Reference proteome</keyword>
<protein>
    <recommendedName>
        <fullName evidence="2">alpha-L-rhamnosidase</fullName>
        <ecNumber evidence="2">3.2.1.40</ecNumber>
    </recommendedName>
</protein>
<comment type="caution">
    <text evidence="9">The sequence shown here is derived from an EMBL/GenBank/DDBJ whole genome shotgun (WGS) entry which is preliminary data.</text>
</comment>
<dbReference type="InterPro" id="IPR016007">
    <property type="entry name" value="Alpha_rhamnosid"/>
</dbReference>
<sequence length="912" mass="102477">MKKNALLLLLALTCVFRAHAYVALQPVNLTCEYIENPLCIDIANPRFAWTFNSTERNALQTAYEIIVSKTPADVEHGKATEWSTGKIASSDNIQIEYAGAPLTSFTKYYWRVRVYDQNGTASAWSAVNIFETAMLSPADWTAKWISDGSRNPARDEDRFKEDRMPLFRKTFKGSKKIIAAKLYISGLGYYEAYLNGRKVGNHVLDPGFTTYKKEVLYAVYDVTPMVQQGINVAAIALGAGWWNPLPIKFFGRWDLRDYQQTGRPCVKAEVHITYKDGSVDKIVTDESWLTAPGPVTHNNVYLGEKYDARLEQPGWNTLQADKTAWKQAVQVNGPDGTLKAQMQPAIQVTKTIKPVKIYEQGKDTFIVDMGQNFAGVVRIHVTGNEGDKITMRFGEDVYTNGSLNYMTSVMTQIKKGAIKAPPGAPETAWQEDGYILKGGATESWNPHFTFHGFRYVEVTGWPGTPTIENFEGLRMNSAVNVNGTFSCSNEQFNTLHEVIQWTFLSNIFSVQSDCPAREKMGYGADMVVSSNAFIYNYNMAQFYTKAVTDFANEQRPGGGITEIAPFTGIADRGYGDESGPMGWQLGFAFLQKQLYDFYGDKRIIAQHYNAFTRQMLFLQKQSFENLFYWDIGDHEALDTKPDAFSASCFYYNHAKLAAEFAGILGKTTDSIQYGGLAEDIKEAIVYKYNVRNTGRFDNATQSAQILALWYDLAPDKKAAFDVLMKEFERHHMHVSTGIFSTKMMFDVLRTYNRNDIAYTITDQRGYPGWLNMINNGATTLWETWAYPESSPSQNHPMFGSVDEWFYRSLLGINPASPGFKTIIIKPQPAGDLRWAKGSYQSIRGTITSEWKKTADAFTLNVTIPANTTALVYVPAKQNAAVKESGIQVNILRYEDGYAVIEAGSGTYTYTTQ</sequence>
<dbReference type="SUPFAM" id="SSF48208">
    <property type="entry name" value="Six-hairpin glycosidases"/>
    <property type="match status" value="1"/>
</dbReference>
<feature type="domain" description="Alpha-L-rhamnosidase six-hairpin glycosidase" evidence="7">
    <location>
        <begin position="483"/>
        <end position="808"/>
    </location>
</feature>
<dbReference type="InterPro" id="IPR008902">
    <property type="entry name" value="Rhamnosid_concanavalin"/>
</dbReference>
<evidence type="ECO:0000259" key="7">
    <source>
        <dbReference type="Pfam" id="PF17389"/>
    </source>
</evidence>
<proteinExistence type="predicted"/>
<feature type="chain" id="PRO_5037243553" description="alpha-L-rhamnosidase" evidence="4">
    <location>
        <begin position="21"/>
        <end position="912"/>
    </location>
</feature>
<gene>
    <name evidence="9" type="ORF">I5907_04660</name>
</gene>
<evidence type="ECO:0000259" key="8">
    <source>
        <dbReference type="Pfam" id="PF17390"/>
    </source>
</evidence>
<dbReference type="Pfam" id="PF08531">
    <property type="entry name" value="Bac_rhamnosid_N"/>
    <property type="match status" value="1"/>
</dbReference>
<keyword evidence="3 9" id="KW-0378">Hydrolase</keyword>
<dbReference type="InterPro" id="IPR012341">
    <property type="entry name" value="6hp_glycosidase-like_sf"/>
</dbReference>
<dbReference type="Pfam" id="PF05592">
    <property type="entry name" value="Bac_rhamnosid"/>
    <property type="match status" value="1"/>
</dbReference>
<evidence type="ECO:0000256" key="1">
    <source>
        <dbReference type="ARBA" id="ARBA00001445"/>
    </source>
</evidence>
<dbReference type="Pfam" id="PF17389">
    <property type="entry name" value="Bac_rhamnosid6H"/>
    <property type="match status" value="1"/>
</dbReference>
<dbReference type="InterPro" id="IPR008928">
    <property type="entry name" value="6-hairpin_glycosidase_sf"/>
</dbReference>
<dbReference type="InterPro" id="IPR013783">
    <property type="entry name" value="Ig-like_fold"/>
</dbReference>
<feature type="domain" description="Bacterial alpha-L-rhamnosidase N-terminal" evidence="6">
    <location>
        <begin position="175"/>
        <end position="349"/>
    </location>
</feature>
<dbReference type="AlphaFoldDB" id="A0A931E3L8"/>
<accession>A0A931E3L8</accession>
<dbReference type="GO" id="GO:0005975">
    <property type="term" value="P:carbohydrate metabolic process"/>
    <property type="evidence" value="ECO:0007669"/>
    <property type="project" value="InterPro"/>
</dbReference>
<dbReference type="Gene3D" id="2.60.420.10">
    <property type="entry name" value="Maltose phosphorylase, domain 3"/>
    <property type="match status" value="1"/>
</dbReference>
<dbReference type="InterPro" id="IPR035398">
    <property type="entry name" value="Bac_rhamnosid_C"/>
</dbReference>
<evidence type="ECO:0000256" key="3">
    <source>
        <dbReference type="ARBA" id="ARBA00022801"/>
    </source>
</evidence>
<dbReference type="RefSeq" id="WP_196989560.1">
    <property type="nucleotide sequence ID" value="NZ_JADWYR010000001.1"/>
</dbReference>
<evidence type="ECO:0000259" key="6">
    <source>
        <dbReference type="Pfam" id="PF08531"/>
    </source>
</evidence>
<evidence type="ECO:0000259" key="5">
    <source>
        <dbReference type="Pfam" id="PF05592"/>
    </source>
</evidence>
<dbReference type="Pfam" id="PF17390">
    <property type="entry name" value="Bac_rhamnosid_C"/>
    <property type="match status" value="1"/>
</dbReference>
<evidence type="ECO:0000313" key="10">
    <source>
        <dbReference type="Proteomes" id="UP000628448"/>
    </source>
</evidence>
<dbReference type="Gene3D" id="2.60.120.260">
    <property type="entry name" value="Galactose-binding domain-like"/>
    <property type="match status" value="2"/>
</dbReference>
<feature type="signal peptide" evidence="4">
    <location>
        <begin position="1"/>
        <end position="20"/>
    </location>
</feature>
<reference evidence="9" key="1">
    <citation type="submission" date="2020-11" db="EMBL/GenBank/DDBJ databases">
        <title>Bacterial whole genome sequence for Panacibacter sp. DH6.</title>
        <authorList>
            <person name="Le V."/>
            <person name="Ko S."/>
            <person name="Ahn C.-Y."/>
            <person name="Oh H.-M."/>
        </authorList>
    </citation>
    <scope>NUCLEOTIDE SEQUENCE</scope>
    <source>
        <strain evidence="9">DH6</strain>
    </source>
</reference>
<dbReference type="Gene3D" id="2.60.40.10">
    <property type="entry name" value="Immunoglobulins"/>
    <property type="match status" value="1"/>
</dbReference>
<comment type="catalytic activity">
    <reaction evidence="1">
        <text>Hydrolysis of terminal non-reducing alpha-L-rhamnose residues in alpha-L-rhamnosides.</text>
        <dbReference type="EC" id="3.2.1.40"/>
    </reaction>
</comment>